<evidence type="ECO:0000256" key="2">
    <source>
        <dbReference type="ARBA" id="ARBA00022723"/>
    </source>
</evidence>
<dbReference type="EMBL" id="UINC01228112">
    <property type="protein sequence ID" value="SVE59291.1"/>
    <property type="molecule type" value="Genomic_DNA"/>
</dbReference>
<dbReference type="Gene3D" id="3.40.630.10">
    <property type="entry name" value="Zn peptidases"/>
    <property type="match status" value="1"/>
</dbReference>
<keyword evidence="1" id="KW-0645">Protease</keyword>
<gene>
    <name evidence="4" type="ORF">METZ01_LOCUS512145</name>
</gene>
<proteinExistence type="predicted"/>
<evidence type="ECO:0000256" key="3">
    <source>
        <dbReference type="ARBA" id="ARBA00022801"/>
    </source>
</evidence>
<dbReference type="PANTHER" id="PTHR43270">
    <property type="entry name" value="BETA-ALA-HIS DIPEPTIDASE"/>
    <property type="match status" value="1"/>
</dbReference>
<name>A0A383ERA3_9ZZZZ</name>
<protein>
    <recommendedName>
        <fullName evidence="5">Peptidase M20 dimerisation domain-containing protein</fullName>
    </recommendedName>
</protein>
<organism evidence="4">
    <name type="scientific">marine metagenome</name>
    <dbReference type="NCBI Taxonomy" id="408172"/>
    <lineage>
        <taxon>unclassified sequences</taxon>
        <taxon>metagenomes</taxon>
        <taxon>ecological metagenomes</taxon>
    </lineage>
</organism>
<dbReference type="AlphaFoldDB" id="A0A383ERA3"/>
<keyword evidence="2" id="KW-0479">Metal-binding</keyword>
<evidence type="ECO:0008006" key="5">
    <source>
        <dbReference type="Google" id="ProtNLM"/>
    </source>
</evidence>
<feature type="non-terminal residue" evidence="4">
    <location>
        <position position="87"/>
    </location>
</feature>
<accession>A0A383ERA3</accession>
<evidence type="ECO:0000256" key="1">
    <source>
        <dbReference type="ARBA" id="ARBA00022670"/>
    </source>
</evidence>
<dbReference type="GO" id="GO:0008233">
    <property type="term" value="F:peptidase activity"/>
    <property type="evidence" value="ECO:0007669"/>
    <property type="project" value="UniProtKB-KW"/>
</dbReference>
<dbReference type="PANTHER" id="PTHR43270:SF12">
    <property type="entry name" value="SUCCINYL-DIAMINOPIMELATE DESUCCINYLASE"/>
    <property type="match status" value="1"/>
</dbReference>
<keyword evidence="3" id="KW-0378">Hydrolase</keyword>
<dbReference type="GO" id="GO:0006508">
    <property type="term" value="P:proteolysis"/>
    <property type="evidence" value="ECO:0007669"/>
    <property type="project" value="UniProtKB-KW"/>
</dbReference>
<dbReference type="SUPFAM" id="SSF53187">
    <property type="entry name" value="Zn-dependent exopeptidases"/>
    <property type="match status" value="1"/>
</dbReference>
<dbReference type="InterPro" id="IPR051458">
    <property type="entry name" value="Cyt/Met_Dipeptidase"/>
</dbReference>
<sequence length="87" mass="10045">MNKEHLEDLIKYLKFPSISTDSAYSNDVKDCAEWLRKKMIDKGLEAQIHETPGHPIVIGKNEHREGLPTIMIYGHYDVQPADPIDLW</sequence>
<dbReference type="GO" id="GO:0046872">
    <property type="term" value="F:metal ion binding"/>
    <property type="evidence" value="ECO:0007669"/>
    <property type="project" value="UniProtKB-KW"/>
</dbReference>
<evidence type="ECO:0000313" key="4">
    <source>
        <dbReference type="EMBL" id="SVE59291.1"/>
    </source>
</evidence>
<reference evidence="4" key="1">
    <citation type="submission" date="2018-05" db="EMBL/GenBank/DDBJ databases">
        <authorList>
            <person name="Lanie J.A."/>
            <person name="Ng W.-L."/>
            <person name="Kazmierczak K.M."/>
            <person name="Andrzejewski T.M."/>
            <person name="Davidsen T.M."/>
            <person name="Wayne K.J."/>
            <person name="Tettelin H."/>
            <person name="Glass J.I."/>
            <person name="Rusch D."/>
            <person name="Podicherti R."/>
            <person name="Tsui H.-C.T."/>
            <person name="Winkler M.E."/>
        </authorList>
    </citation>
    <scope>NUCLEOTIDE SEQUENCE</scope>
</reference>